<protein>
    <submittedName>
        <fullName evidence="7">Uncharacterized protein</fullName>
    </submittedName>
</protein>
<dbReference type="Proteomes" id="UP000295264">
    <property type="component" value="Unassembled WGS sequence"/>
</dbReference>
<evidence type="ECO:0000256" key="1">
    <source>
        <dbReference type="ARBA" id="ARBA00004496"/>
    </source>
</evidence>
<accession>A0A484H292</accession>
<dbReference type="PANTHER" id="PTHR11588">
    <property type="entry name" value="TUBULIN"/>
    <property type="match status" value="1"/>
</dbReference>
<dbReference type="GO" id="GO:0005525">
    <property type="term" value="F:GTP binding"/>
    <property type="evidence" value="ECO:0007669"/>
    <property type="project" value="UniProtKB-KW"/>
</dbReference>
<organism evidence="7 8">
    <name type="scientific">Sousa chinensis</name>
    <name type="common">Indo-pacific humpbacked dolphin</name>
    <name type="synonym">Steno chinensis</name>
    <dbReference type="NCBI Taxonomy" id="103600"/>
    <lineage>
        <taxon>Eukaryota</taxon>
        <taxon>Metazoa</taxon>
        <taxon>Chordata</taxon>
        <taxon>Craniata</taxon>
        <taxon>Vertebrata</taxon>
        <taxon>Euteleostomi</taxon>
        <taxon>Mammalia</taxon>
        <taxon>Eutheria</taxon>
        <taxon>Laurasiatheria</taxon>
        <taxon>Artiodactyla</taxon>
        <taxon>Whippomorpha</taxon>
        <taxon>Cetacea</taxon>
        <taxon>Odontoceti</taxon>
        <taxon>Delphinidae</taxon>
        <taxon>Sousa</taxon>
    </lineage>
</organism>
<evidence type="ECO:0000313" key="7">
    <source>
        <dbReference type="EMBL" id="TEA42175.1"/>
    </source>
</evidence>
<dbReference type="SUPFAM" id="SSF52490">
    <property type="entry name" value="Tubulin nucleotide-binding domain-like"/>
    <property type="match status" value="1"/>
</dbReference>
<gene>
    <name evidence="7" type="ORF">DBR06_SOUSAS6810092</name>
</gene>
<comment type="similarity">
    <text evidence="2">Belongs to the tubulin family.</text>
</comment>
<keyword evidence="3" id="KW-0963">Cytoplasm</keyword>
<evidence type="ECO:0000313" key="8">
    <source>
        <dbReference type="Proteomes" id="UP000295264"/>
    </source>
</evidence>
<evidence type="ECO:0000256" key="4">
    <source>
        <dbReference type="ARBA" id="ARBA00022701"/>
    </source>
</evidence>
<dbReference type="InterPro" id="IPR000217">
    <property type="entry name" value="Tubulin"/>
</dbReference>
<feature type="non-terminal residue" evidence="7">
    <location>
        <position position="79"/>
    </location>
</feature>
<keyword evidence="4" id="KW-0493">Microtubule</keyword>
<evidence type="ECO:0000256" key="5">
    <source>
        <dbReference type="ARBA" id="ARBA00022741"/>
    </source>
</evidence>
<dbReference type="GO" id="GO:0007017">
    <property type="term" value="P:microtubule-based process"/>
    <property type="evidence" value="ECO:0007669"/>
    <property type="project" value="InterPro"/>
</dbReference>
<dbReference type="InterPro" id="IPR036525">
    <property type="entry name" value="Tubulin/FtsZ_GTPase_sf"/>
</dbReference>
<dbReference type="GO" id="GO:0005737">
    <property type="term" value="C:cytoplasm"/>
    <property type="evidence" value="ECO:0007669"/>
    <property type="project" value="UniProtKB-SubCell"/>
</dbReference>
<comment type="caution">
    <text evidence="7">The sequence shown here is derived from an EMBL/GenBank/DDBJ whole genome shotgun (WGS) entry which is preliminary data.</text>
</comment>
<keyword evidence="5" id="KW-0547">Nucleotide-binding</keyword>
<feature type="non-terminal residue" evidence="7">
    <location>
        <position position="1"/>
    </location>
</feature>
<comment type="subcellular location">
    <subcellularLocation>
        <location evidence="1">Cytoplasm</location>
    </subcellularLocation>
</comment>
<dbReference type="GO" id="GO:0005874">
    <property type="term" value="C:microtubule"/>
    <property type="evidence" value="ECO:0007669"/>
    <property type="project" value="UniProtKB-KW"/>
</dbReference>
<evidence type="ECO:0000256" key="2">
    <source>
        <dbReference type="ARBA" id="ARBA00009636"/>
    </source>
</evidence>
<evidence type="ECO:0000256" key="3">
    <source>
        <dbReference type="ARBA" id="ARBA00022490"/>
    </source>
</evidence>
<reference evidence="7 8" key="1">
    <citation type="journal article" date="2018" name="Genomics">
        <title>Molecular footprints of inshore aquatic adaptation in Indo-Pacific humpback dolphin (Sousa chinensis).</title>
        <authorList>
            <person name="Ming Y."/>
            <person name="Jian J."/>
            <person name="Yu F."/>
            <person name="Yu X."/>
            <person name="Wang J."/>
            <person name="Liu W."/>
        </authorList>
    </citation>
    <scope>NUCLEOTIDE SEQUENCE [LARGE SCALE GENOMIC DNA]</scope>
    <source>
        <strain evidence="7">MY-2018</strain>
        <tissue evidence="7">Skin</tissue>
    </source>
</reference>
<dbReference type="Gene3D" id="3.40.50.1440">
    <property type="entry name" value="Tubulin/FtsZ, GTPase domain"/>
    <property type="match status" value="1"/>
</dbReference>
<dbReference type="AlphaFoldDB" id="A0A484H292"/>
<proteinExistence type="inferred from homology"/>
<dbReference type="EMBL" id="QWLN02000256">
    <property type="protein sequence ID" value="TEA42175.1"/>
    <property type="molecule type" value="Genomic_DNA"/>
</dbReference>
<sequence length="79" mass="9426">YQWFFHPVWHITGKENSDNNYAQGHCTIDREIIDLILDRIHKLASNFRVLLKKKKNLEKKIFVFHIFVGETDSGFTSYL</sequence>
<dbReference type="PRINTS" id="PR01161">
    <property type="entry name" value="TUBULIN"/>
</dbReference>
<keyword evidence="8" id="KW-1185">Reference proteome</keyword>
<evidence type="ECO:0000256" key="6">
    <source>
        <dbReference type="ARBA" id="ARBA00023134"/>
    </source>
</evidence>
<name>A0A484H292_SOUCH</name>
<keyword evidence="6" id="KW-0342">GTP-binding</keyword>